<dbReference type="SUPFAM" id="SSF82784">
    <property type="entry name" value="OsmC-like"/>
    <property type="match status" value="1"/>
</dbReference>
<dbReference type="InterPro" id="IPR015946">
    <property type="entry name" value="KH_dom-like_a/b"/>
</dbReference>
<dbReference type="RefSeq" id="WP_177165278.1">
    <property type="nucleotide sequence ID" value="NZ_FNQK01000001.1"/>
</dbReference>
<evidence type="ECO:0000313" key="2">
    <source>
        <dbReference type="Proteomes" id="UP000198846"/>
    </source>
</evidence>
<dbReference type="Gene3D" id="3.30.300.20">
    <property type="match status" value="1"/>
</dbReference>
<protein>
    <submittedName>
        <fullName evidence="1">Organic hydroperoxide reductase OsmC/OhrA</fullName>
    </submittedName>
</protein>
<dbReference type="AlphaFoldDB" id="A0A1H3VI61"/>
<proteinExistence type="predicted"/>
<dbReference type="InterPro" id="IPR036102">
    <property type="entry name" value="OsmC/Ohrsf"/>
</dbReference>
<keyword evidence="2" id="KW-1185">Reference proteome</keyword>
<dbReference type="STRING" id="283786.SAMN04487990_101186"/>
<sequence>MQHTFKALVNWTVNEGEQTNNPRAFSRNHTIHISDSKPDLPVSAAKAFRGEDSLYNPEDLMLSALASCHLMSYLYVCAQHKVEVVKYTDNAEAFLEVEFSGRGSFSRALLKPQVLIKERSQIDLAKRLHQDAHQLCFIANSCNFPITVEATVSAVGN</sequence>
<gene>
    <name evidence="1" type="ORF">SAMN04487990_101186</name>
</gene>
<dbReference type="InterPro" id="IPR003718">
    <property type="entry name" value="OsmC/Ohr_fam"/>
</dbReference>
<accession>A0A1H3VI61</accession>
<dbReference type="EMBL" id="FNQK01000001">
    <property type="protein sequence ID" value="SDZ74477.1"/>
    <property type="molecule type" value="Genomic_DNA"/>
</dbReference>
<dbReference type="Proteomes" id="UP000198846">
    <property type="component" value="Unassembled WGS sequence"/>
</dbReference>
<dbReference type="PANTHER" id="PTHR42830:SF2">
    <property type="entry name" value="OSMC_OHR FAMILY PROTEIN"/>
    <property type="match status" value="1"/>
</dbReference>
<reference evidence="1 2" key="1">
    <citation type="submission" date="2016-10" db="EMBL/GenBank/DDBJ databases">
        <authorList>
            <person name="de Groot N.N."/>
        </authorList>
    </citation>
    <scope>NUCLEOTIDE SEQUENCE [LARGE SCALE GENOMIC DNA]</scope>
    <source>
        <strain evidence="1 2">DSM 23842</strain>
    </source>
</reference>
<evidence type="ECO:0000313" key="1">
    <source>
        <dbReference type="EMBL" id="SDZ74477.1"/>
    </source>
</evidence>
<dbReference type="Pfam" id="PF02566">
    <property type="entry name" value="OsmC"/>
    <property type="match status" value="1"/>
</dbReference>
<dbReference type="InterPro" id="IPR052707">
    <property type="entry name" value="OsmC_Ohr_Peroxiredoxin"/>
</dbReference>
<dbReference type="PANTHER" id="PTHR42830">
    <property type="entry name" value="OSMOTICALLY INDUCIBLE FAMILY PROTEIN"/>
    <property type="match status" value="1"/>
</dbReference>
<name>A0A1H3VI61_BIZPA</name>
<organism evidence="1 2">
    <name type="scientific">Bizionia paragorgiae</name>
    <dbReference type="NCBI Taxonomy" id="283786"/>
    <lineage>
        <taxon>Bacteria</taxon>
        <taxon>Pseudomonadati</taxon>
        <taxon>Bacteroidota</taxon>
        <taxon>Flavobacteriia</taxon>
        <taxon>Flavobacteriales</taxon>
        <taxon>Flavobacteriaceae</taxon>
        <taxon>Bizionia</taxon>
    </lineage>
</organism>